<protein>
    <submittedName>
        <fullName evidence="5">Uncharacterized protein</fullName>
    </submittedName>
</protein>
<organism evidence="4 5">
    <name type="scientific">Ditylenchus dipsaci</name>
    <dbReference type="NCBI Taxonomy" id="166011"/>
    <lineage>
        <taxon>Eukaryota</taxon>
        <taxon>Metazoa</taxon>
        <taxon>Ecdysozoa</taxon>
        <taxon>Nematoda</taxon>
        <taxon>Chromadorea</taxon>
        <taxon>Rhabditida</taxon>
        <taxon>Tylenchina</taxon>
        <taxon>Tylenchomorpha</taxon>
        <taxon>Sphaerularioidea</taxon>
        <taxon>Anguinidae</taxon>
        <taxon>Anguininae</taxon>
        <taxon>Ditylenchus</taxon>
    </lineage>
</organism>
<keyword evidence="3" id="KW-0342">GTP-binding</keyword>
<name>A0A915D4L6_9BILA</name>
<dbReference type="InterPro" id="IPR027417">
    <property type="entry name" value="P-loop_NTPase"/>
</dbReference>
<dbReference type="PROSITE" id="PS51419">
    <property type="entry name" value="RAB"/>
    <property type="match status" value="1"/>
</dbReference>
<dbReference type="GO" id="GO:0045335">
    <property type="term" value="C:phagocytic vesicle"/>
    <property type="evidence" value="ECO:0007669"/>
    <property type="project" value="TreeGrafter"/>
</dbReference>
<accession>A0A915D4L6</accession>
<proteinExistence type="inferred from homology"/>
<keyword evidence="2" id="KW-0547">Nucleotide-binding</keyword>
<dbReference type="PRINTS" id="PR00449">
    <property type="entry name" value="RASTRNSFRMNG"/>
</dbReference>
<dbReference type="Proteomes" id="UP000887574">
    <property type="component" value="Unplaced"/>
</dbReference>
<dbReference type="GO" id="GO:0005770">
    <property type="term" value="C:late endosome"/>
    <property type="evidence" value="ECO:0007669"/>
    <property type="project" value="TreeGrafter"/>
</dbReference>
<dbReference type="SMART" id="SM00175">
    <property type="entry name" value="RAB"/>
    <property type="match status" value="1"/>
</dbReference>
<dbReference type="AlphaFoldDB" id="A0A915D4L6"/>
<evidence type="ECO:0000256" key="2">
    <source>
        <dbReference type="ARBA" id="ARBA00022741"/>
    </source>
</evidence>
<keyword evidence="4" id="KW-1185">Reference proteome</keyword>
<dbReference type="GO" id="GO:0090385">
    <property type="term" value="P:phagosome-lysosome fusion"/>
    <property type="evidence" value="ECO:0007669"/>
    <property type="project" value="TreeGrafter"/>
</dbReference>
<dbReference type="PANTHER" id="PTHR47981">
    <property type="entry name" value="RAB FAMILY"/>
    <property type="match status" value="1"/>
</dbReference>
<evidence type="ECO:0000313" key="4">
    <source>
        <dbReference type="Proteomes" id="UP000887574"/>
    </source>
</evidence>
<evidence type="ECO:0000256" key="3">
    <source>
        <dbReference type="ARBA" id="ARBA00023134"/>
    </source>
</evidence>
<dbReference type="PANTHER" id="PTHR47981:SF20">
    <property type="entry name" value="RAS-RELATED PROTEIN RAB-7A"/>
    <property type="match status" value="1"/>
</dbReference>
<dbReference type="InterPro" id="IPR001806">
    <property type="entry name" value="Small_GTPase"/>
</dbReference>
<dbReference type="WBParaSite" id="jg15522">
    <property type="protein sequence ID" value="jg15522"/>
    <property type="gene ID" value="jg15522"/>
</dbReference>
<dbReference type="SMART" id="SM00174">
    <property type="entry name" value="RHO"/>
    <property type="match status" value="1"/>
</dbReference>
<evidence type="ECO:0000313" key="5">
    <source>
        <dbReference type="WBParaSite" id="jg15522"/>
    </source>
</evidence>
<evidence type="ECO:0000256" key="1">
    <source>
        <dbReference type="ARBA" id="ARBA00006270"/>
    </source>
</evidence>
<dbReference type="GO" id="GO:0005525">
    <property type="term" value="F:GTP binding"/>
    <property type="evidence" value="ECO:0007669"/>
    <property type="project" value="UniProtKB-KW"/>
</dbReference>
<dbReference type="GO" id="GO:0003924">
    <property type="term" value="F:GTPase activity"/>
    <property type="evidence" value="ECO:0007669"/>
    <property type="project" value="InterPro"/>
</dbReference>
<sequence length="228" mass="25698">MKDLRPAIIAAHEAGRGVREIARHQLTMEFDCPRIALIGEPGVGKTCLVNRYVNNTFDEQFTCRRHFVTKDIIIGNIPANILVWDDEYPEPPGGPDRTKLYLSVDCCALTFDVTNAASFVALDKCRARCLRPESISEWGDLPLVVLANKIDDTANRVVTPTQVQEYCLSLGIPYFEVSAKESTNIEDAFDIITRKALARSIQRGPSPSFPDLPRWRKTKEKRNLCSWC</sequence>
<dbReference type="SMART" id="SM00173">
    <property type="entry name" value="RAS"/>
    <property type="match status" value="1"/>
</dbReference>
<dbReference type="Pfam" id="PF00071">
    <property type="entry name" value="Ras"/>
    <property type="match status" value="1"/>
</dbReference>
<comment type="similarity">
    <text evidence="1">Belongs to the small GTPase superfamily. Rab family.</text>
</comment>
<dbReference type="GO" id="GO:0005764">
    <property type="term" value="C:lysosome"/>
    <property type="evidence" value="ECO:0007669"/>
    <property type="project" value="TreeGrafter"/>
</dbReference>
<dbReference type="SUPFAM" id="SSF52540">
    <property type="entry name" value="P-loop containing nucleoside triphosphate hydrolases"/>
    <property type="match status" value="1"/>
</dbReference>
<dbReference type="Gene3D" id="3.40.50.300">
    <property type="entry name" value="P-loop containing nucleotide triphosphate hydrolases"/>
    <property type="match status" value="1"/>
</dbReference>
<reference evidence="5" key="1">
    <citation type="submission" date="2022-11" db="UniProtKB">
        <authorList>
            <consortium name="WormBaseParasite"/>
        </authorList>
    </citation>
    <scope>IDENTIFICATION</scope>
</reference>